<protein>
    <submittedName>
        <fullName evidence="1">Uncharacterized protein</fullName>
    </submittedName>
</protein>
<name>A0A445DBG4_ARAHY</name>
<evidence type="ECO:0000313" key="2">
    <source>
        <dbReference type="Proteomes" id="UP000289738"/>
    </source>
</evidence>
<evidence type="ECO:0000313" key="1">
    <source>
        <dbReference type="EMBL" id="RYR60511.1"/>
    </source>
</evidence>
<organism evidence="1 2">
    <name type="scientific">Arachis hypogaea</name>
    <name type="common">Peanut</name>
    <dbReference type="NCBI Taxonomy" id="3818"/>
    <lineage>
        <taxon>Eukaryota</taxon>
        <taxon>Viridiplantae</taxon>
        <taxon>Streptophyta</taxon>
        <taxon>Embryophyta</taxon>
        <taxon>Tracheophyta</taxon>
        <taxon>Spermatophyta</taxon>
        <taxon>Magnoliopsida</taxon>
        <taxon>eudicotyledons</taxon>
        <taxon>Gunneridae</taxon>
        <taxon>Pentapetalae</taxon>
        <taxon>rosids</taxon>
        <taxon>fabids</taxon>
        <taxon>Fabales</taxon>
        <taxon>Fabaceae</taxon>
        <taxon>Papilionoideae</taxon>
        <taxon>50 kb inversion clade</taxon>
        <taxon>dalbergioids sensu lato</taxon>
        <taxon>Dalbergieae</taxon>
        <taxon>Pterocarpus clade</taxon>
        <taxon>Arachis</taxon>
    </lineage>
</organism>
<dbReference type="AlphaFoldDB" id="A0A445DBG4"/>
<accession>A0A445DBG4</accession>
<proteinExistence type="predicted"/>
<dbReference type="Proteomes" id="UP000289738">
    <property type="component" value="Chromosome A04"/>
</dbReference>
<dbReference type="Pfam" id="PF03754">
    <property type="entry name" value="At2g31720-like"/>
    <property type="match status" value="1"/>
</dbReference>
<keyword evidence="2" id="KW-1185">Reference proteome</keyword>
<reference evidence="1 2" key="1">
    <citation type="submission" date="2019-01" db="EMBL/GenBank/DDBJ databases">
        <title>Sequencing of cultivated peanut Arachis hypogaea provides insights into genome evolution and oil improvement.</title>
        <authorList>
            <person name="Chen X."/>
        </authorList>
    </citation>
    <scope>NUCLEOTIDE SEQUENCE [LARGE SCALE GENOMIC DNA]</scope>
    <source>
        <strain evidence="2">cv. Fuhuasheng</strain>
        <tissue evidence="1">Leaves</tissue>
    </source>
</reference>
<dbReference type="InterPro" id="IPR005508">
    <property type="entry name" value="At2g31720-like"/>
</dbReference>
<dbReference type="GO" id="GO:0003677">
    <property type="term" value="F:DNA binding"/>
    <property type="evidence" value="ECO:0007669"/>
    <property type="project" value="InterPro"/>
</dbReference>
<gene>
    <name evidence="1" type="ORF">Ahy_A04g017569</name>
</gene>
<comment type="caution">
    <text evidence="1">The sequence shown here is derived from an EMBL/GenBank/DDBJ whole genome shotgun (WGS) entry which is preliminary data.</text>
</comment>
<sequence>MMNLNADQEWISKEDSKKTVSSVDSWSMKETKKLVNQESSEWPQNFKNLISDIGGSKITLVIEKTLYKSDLNPQQNGLLIPSQKVKNSDFLLPTKLESLGKKENKSENCVQITFSSLLKKRMEKHRAKLCCQWFQCRLHSSSTDKNKLKEPLVDSDDSIVPFSSSKKAANAFSYCLDLRVQVAE</sequence>
<dbReference type="PANTHER" id="PTHR31541:SF25">
    <property type="entry name" value="GAMMA-GLIADIN B"/>
    <property type="match status" value="1"/>
</dbReference>
<dbReference type="PANTHER" id="PTHR31541">
    <property type="entry name" value="B3 DOMAIN PLANT PROTEIN-RELATED"/>
    <property type="match status" value="1"/>
</dbReference>
<dbReference type="EMBL" id="SDMP01000004">
    <property type="protein sequence ID" value="RYR60511.1"/>
    <property type="molecule type" value="Genomic_DNA"/>
</dbReference>